<dbReference type="AlphaFoldDB" id="A0AAW6YBC0"/>
<sequence length="307" mass="33934">MKKLLIALLVITAITGCESKETKEAAKAASAAGSTVTVKEAAASETPEMSEEDLGYGDPVPANLQPDEEFNNGWEFHGADTRDPNFYDAVQKFGPTWRYTGKSDDGMWFSLVYSCGNGSIGSAFAIDGPAISGHYSKEHPYEFVITNQGQNIRRDFVERPEKYPTFDKVGNRLASMTTAGFNRYQDLNYNVLAEVNVGGIVDDNTGHSIVYTDPRRLVNGELGNRLAVQGLAFTETVTDWSHHDSVYKSYIQDPQTYQGKLMGLFEPSAIQEHIKSNTFSYKYNIPAVISDPAAEKYFKNGNICDLN</sequence>
<dbReference type="Proteomes" id="UP001236303">
    <property type="component" value="Unassembled WGS sequence"/>
</dbReference>
<name>A0AAW6YBC0_NEISU</name>
<dbReference type="RefSeq" id="WP_285071080.1">
    <property type="nucleotide sequence ID" value="NZ_JASOPA010000005.1"/>
</dbReference>
<reference evidence="2" key="1">
    <citation type="submission" date="2023-05" db="EMBL/GenBank/DDBJ databases">
        <title>Cataloging the Phylogenetic Diversity of Human Bladder Bacteria.</title>
        <authorList>
            <person name="Du J."/>
        </authorList>
    </citation>
    <scope>NUCLEOTIDE SEQUENCE</scope>
    <source>
        <strain evidence="2">UMB1050</strain>
    </source>
</reference>
<evidence type="ECO:0000313" key="3">
    <source>
        <dbReference type="Proteomes" id="UP001236303"/>
    </source>
</evidence>
<dbReference type="EMBL" id="JASOPA010000005">
    <property type="protein sequence ID" value="MDK7242761.1"/>
    <property type="molecule type" value="Genomic_DNA"/>
</dbReference>
<accession>A0AAW6YBC0</accession>
<evidence type="ECO:0000256" key="1">
    <source>
        <dbReference type="SAM" id="MobiDB-lite"/>
    </source>
</evidence>
<dbReference type="PROSITE" id="PS51257">
    <property type="entry name" value="PROKAR_LIPOPROTEIN"/>
    <property type="match status" value="1"/>
</dbReference>
<organism evidence="2 3">
    <name type="scientific">Neisseria subflava</name>
    <dbReference type="NCBI Taxonomy" id="28449"/>
    <lineage>
        <taxon>Bacteria</taxon>
        <taxon>Pseudomonadati</taxon>
        <taxon>Pseudomonadota</taxon>
        <taxon>Betaproteobacteria</taxon>
        <taxon>Neisseriales</taxon>
        <taxon>Neisseriaceae</taxon>
        <taxon>Neisseria</taxon>
    </lineage>
</organism>
<evidence type="ECO:0000313" key="2">
    <source>
        <dbReference type="EMBL" id="MDK7242761.1"/>
    </source>
</evidence>
<evidence type="ECO:0008006" key="4">
    <source>
        <dbReference type="Google" id="ProtNLM"/>
    </source>
</evidence>
<protein>
    <recommendedName>
        <fullName evidence="4">Lipoprotein</fullName>
    </recommendedName>
</protein>
<proteinExistence type="predicted"/>
<comment type="caution">
    <text evidence="2">The sequence shown here is derived from an EMBL/GenBank/DDBJ whole genome shotgun (WGS) entry which is preliminary data.</text>
</comment>
<feature type="region of interest" description="Disordered" evidence="1">
    <location>
        <begin position="36"/>
        <end position="71"/>
    </location>
</feature>
<gene>
    <name evidence="2" type="ORF">QP451_06920</name>
</gene>